<protein>
    <recommendedName>
        <fullName evidence="1">RES domain-containing protein</fullName>
    </recommendedName>
</protein>
<dbReference type="OrthoDB" id="9789501at2"/>
<dbReference type="EMBL" id="NEEW01000019">
    <property type="protein sequence ID" value="PJD78260.1"/>
    <property type="molecule type" value="Genomic_DNA"/>
</dbReference>
<evidence type="ECO:0000313" key="3">
    <source>
        <dbReference type="Proteomes" id="UP000229974"/>
    </source>
</evidence>
<proteinExistence type="predicted"/>
<feature type="domain" description="RES" evidence="1">
    <location>
        <begin position="15"/>
        <end position="140"/>
    </location>
</feature>
<accession>A0A2J0PSV9</accession>
<dbReference type="SMART" id="SM00953">
    <property type="entry name" value="RES"/>
    <property type="match status" value="1"/>
</dbReference>
<evidence type="ECO:0000313" key="2">
    <source>
        <dbReference type="EMBL" id="PJD78260.1"/>
    </source>
</evidence>
<dbReference type="Pfam" id="PF08808">
    <property type="entry name" value="RES"/>
    <property type="match status" value="1"/>
</dbReference>
<dbReference type="InterPro" id="IPR014914">
    <property type="entry name" value="RES_dom"/>
</dbReference>
<name>A0A2J0PSV9_9ENTR</name>
<reference evidence="2 3" key="1">
    <citation type="journal article" date="2017" name="J. Antimicrob. Chemother.">
        <title>Characterization of the population structure, drug resistance mechanisms and plasmids of the community-associated Enterobacter cloacae complex in China.</title>
        <authorList>
            <person name="Zhou K."/>
            <person name="Yu W."/>
            <person name="Cao X."/>
            <person name="Shen P."/>
            <person name="Lu H."/>
            <person name="Luo Q."/>
            <person name="Rossen J.W.A."/>
            <person name="Xiao Y."/>
        </authorList>
    </citation>
    <scope>NUCLEOTIDE SEQUENCE [LARGE SCALE GENOMIC DNA]</scope>
    <source>
        <strain evidence="2 3">ECC904</strain>
    </source>
</reference>
<evidence type="ECO:0000259" key="1">
    <source>
        <dbReference type="SMART" id="SM00953"/>
    </source>
</evidence>
<organism evidence="2 3">
    <name type="scientific">Enterobacter hormaechei</name>
    <dbReference type="NCBI Taxonomy" id="158836"/>
    <lineage>
        <taxon>Bacteria</taxon>
        <taxon>Pseudomonadati</taxon>
        <taxon>Pseudomonadota</taxon>
        <taxon>Gammaproteobacteria</taxon>
        <taxon>Enterobacterales</taxon>
        <taxon>Enterobacteriaceae</taxon>
        <taxon>Enterobacter</taxon>
        <taxon>Enterobacter cloacae complex</taxon>
    </lineage>
</organism>
<gene>
    <name evidence="2" type="ORF">B9Q30_24820</name>
</gene>
<dbReference type="RefSeq" id="WP_100160654.1">
    <property type="nucleotide sequence ID" value="NZ_JARJHB010000030.1"/>
</dbReference>
<dbReference type="Proteomes" id="UP000229974">
    <property type="component" value="Unassembled WGS sequence"/>
</dbReference>
<sequence length="152" mass="16788">MILYRMTKTRYITTAWSGLGAKEAGGRWNSVGTALVYLSETASLTMLETLVHINAPQLLDAYTLLSIDVPDDQIQAFDLNLLPPGWASEDAPAELALYGDNWAESGSSVALRIPSALSPVEFNYLLNPAHPAIFDLMKTVQKIPYQFETRLK</sequence>
<comment type="caution">
    <text evidence="2">The sequence shown here is derived from an EMBL/GenBank/DDBJ whole genome shotgun (WGS) entry which is preliminary data.</text>
</comment>
<dbReference type="AlphaFoldDB" id="A0A2J0PSV9"/>